<organism evidence="1 2">
    <name type="scientific">Brevundimonas nasdae</name>
    <dbReference type="NCBI Taxonomy" id="172043"/>
    <lineage>
        <taxon>Bacteria</taxon>
        <taxon>Pseudomonadati</taxon>
        <taxon>Pseudomonadota</taxon>
        <taxon>Alphaproteobacteria</taxon>
        <taxon>Caulobacterales</taxon>
        <taxon>Caulobacteraceae</taxon>
        <taxon>Brevundimonas</taxon>
    </lineage>
</organism>
<evidence type="ECO:0000313" key="2">
    <source>
        <dbReference type="Proteomes" id="UP000824334"/>
    </source>
</evidence>
<dbReference type="EMBL" id="CP080034">
    <property type="protein sequence ID" value="QYC10172.1"/>
    <property type="molecule type" value="Genomic_DNA"/>
</dbReference>
<sequence length="121" mass="12971">MAWADDDRVSAQSGYHSAIAIELGLKAYLLHRGLSDDWNRAYLRHDLTKALRCARMLGFRGIPDGIAELADVLGTLYGSGALRSGMCNPELPLPPDAIDQAICDLLSAVEAAIGVECEASQ</sequence>
<keyword evidence="2" id="KW-1185">Reference proteome</keyword>
<protein>
    <recommendedName>
        <fullName evidence="3">HEPN domain-containing protein</fullName>
    </recommendedName>
</protein>
<evidence type="ECO:0008006" key="3">
    <source>
        <dbReference type="Google" id="ProtNLM"/>
    </source>
</evidence>
<accession>A0ABX8TJG2</accession>
<dbReference type="RefSeq" id="WP_219353005.1">
    <property type="nucleotide sequence ID" value="NZ_CP080034.1"/>
</dbReference>
<proteinExistence type="predicted"/>
<dbReference type="GeneID" id="94376927"/>
<evidence type="ECO:0000313" key="1">
    <source>
        <dbReference type="EMBL" id="QYC10172.1"/>
    </source>
</evidence>
<name>A0ABX8TJG2_9CAUL</name>
<dbReference type="Proteomes" id="UP000824334">
    <property type="component" value="Chromosome"/>
</dbReference>
<gene>
    <name evidence="1" type="ORF">KWG56_16685</name>
</gene>
<reference evidence="1 2" key="1">
    <citation type="submission" date="2021-07" db="EMBL/GenBank/DDBJ databases">
        <title>Isolation and characterization of bacteria from a gold mining with a capacity of golden bioaccumulation.</title>
        <authorList>
            <person name="Yang X.J."/>
        </authorList>
    </citation>
    <scope>NUCLEOTIDE SEQUENCE [LARGE SCALE GENOMIC DNA]</scope>
    <source>
        <strain evidence="1 2">Au29</strain>
    </source>
</reference>